<dbReference type="InterPro" id="IPR014284">
    <property type="entry name" value="RNA_pol_sigma-70_dom"/>
</dbReference>
<dbReference type="InterPro" id="IPR013324">
    <property type="entry name" value="RNA_pol_sigma_r3/r4-like"/>
</dbReference>
<dbReference type="InterPro" id="IPR013325">
    <property type="entry name" value="RNA_pol_sigma_r2"/>
</dbReference>
<evidence type="ECO:0000256" key="2">
    <source>
        <dbReference type="ARBA" id="ARBA00023015"/>
    </source>
</evidence>
<evidence type="ECO:0000256" key="1">
    <source>
        <dbReference type="ARBA" id="ARBA00010641"/>
    </source>
</evidence>
<dbReference type="Proteomes" id="UP000462091">
    <property type="component" value="Unassembled WGS sequence"/>
</dbReference>
<keyword evidence="4" id="KW-0238">DNA-binding</keyword>
<keyword evidence="2" id="KW-0805">Transcription regulation</keyword>
<dbReference type="PANTHER" id="PTHR43133">
    <property type="entry name" value="RNA POLYMERASE ECF-TYPE SIGMA FACTO"/>
    <property type="match status" value="1"/>
</dbReference>
<keyword evidence="5" id="KW-0804">Transcription</keyword>
<evidence type="ECO:0000256" key="3">
    <source>
        <dbReference type="ARBA" id="ARBA00023082"/>
    </source>
</evidence>
<comment type="caution">
    <text evidence="7">The sequence shown here is derived from an EMBL/GenBank/DDBJ whole genome shotgun (WGS) entry which is preliminary data.</text>
</comment>
<dbReference type="Pfam" id="PF04542">
    <property type="entry name" value="Sigma70_r2"/>
    <property type="match status" value="1"/>
</dbReference>
<accession>A0A844DJZ2</accession>
<dbReference type="NCBIfam" id="TIGR02937">
    <property type="entry name" value="sigma70-ECF"/>
    <property type="match status" value="1"/>
</dbReference>
<evidence type="ECO:0000256" key="5">
    <source>
        <dbReference type="ARBA" id="ARBA00023163"/>
    </source>
</evidence>
<comment type="similarity">
    <text evidence="1">Belongs to the sigma-70 factor family. ECF subfamily.</text>
</comment>
<organism evidence="7 8">
    <name type="scientific">Faecalibacterium prausnitzii</name>
    <dbReference type="NCBI Taxonomy" id="853"/>
    <lineage>
        <taxon>Bacteria</taxon>
        <taxon>Bacillati</taxon>
        <taxon>Bacillota</taxon>
        <taxon>Clostridia</taxon>
        <taxon>Eubacteriales</taxon>
        <taxon>Oscillospiraceae</taxon>
        <taxon>Faecalibacterium</taxon>
    </lineage>
</organism>
<proteinExistence type="inferred from homology"/>
<dbReference type="Gene3D" id="1.10.1740.10">
    <property type="match status" value="1"/>
</dbReference>
<dbReference type="PANTHER" id="PTHR43133:SF52">
    <property type="entry name" value="ECF RNA POLYMERASE SIGMA FACTOR SIGL"/>
    <property type="match status" value="1"/>
</dbReference>
<dbReference type="AlphaFoldDB" id="A0A844DJZ2"/>
<evidence type="ECO:0000259" key="6">
    <source>
        <dbReference type="Pfam" id="PF04542"/>
    </source>
</evidence>
<dbReference type="InterPro" id="IPR039425">
    <property type="entry name" value="RNA_pol_sigma-70-like"/>
</dbReference>
<reference evidence="7 8" key="1">
    <citation type="journal article" date="2019" name="Nat. Med.">
        <title>A library of human gut bacterial isolates paired with longitudinal multiomics data enables mechanistic microbiome research.</title>
        <authorList>
            <person name="Poyet M."/>
            <person name="Groussin M."/>
            <person name="Gibbons S.M."/>
            <person name="Avila-Pacheco J."/>
            <person name="Jiang X."/>
            <person name="Kearney S.M."/>
            <person name="Perrotta A.R."/>
            <person name="Berdy B."/>
            <person name="Zhao S."/>
            <person name="Lieberman T.D."/>
            <person name="Swanson P.K."/>
            <person name="Smith M."/>
            <person name="Roesemann S."/>
            <person name="Alexander J.E."/>
            <person name="Rich S.A."/>
            <person name="Livny J."/>
            <person name="Vlamakis H."/>
            <person name="Clish C."/>
            <person name="Bullock K."/>
            <person name="Deik A."/>
            <person name="Scott J."/>
            <person name="Pierce K.A."/>
            <person name="Xavier R.J."/>
            <person name="Alm E.J."/>
        </authorList>
    </citation>
    <scope>NUCLEOTIDE SEQUENCE [LARGE SCALE GENOMIC DNA]</scope>
    <source>
        <strain evidence="7 8">BIOML-B1</strain>
    </source>
</reference>
<dbReference type="Gene3D" id="1.10.10.10">
    <property type="entry name" value="Winged helix-like DNA-binding domain superfamily/Winged helix DNA-binding domain"/>
    <property type="match status" value="1"/>
</dbReference>
<dbReference type="InterPro" id="IPR007627">
    <property type="entry name" value="RNA_pol_sigma70_r2"/>
</dbReference>
<evidence type="ECO:0000256" key="4">
    <source>
        <dbReference type="ARBA" id="ARBA00023125"/>
    </source>
</evidence>
<gene>
    <name evidence="7" type="ORF">GKE10_08780</name>
</gene>
<evidence type="ECO:0000313" key="8">
    <source>
        <dbReference type="Proteomes" id="UP000462091"/>
    </source>
</evidence>
<dbReference type="InterPro" id="IPR036388">
    <property type="entry name" value="WH-like_DNA-bd_sf"/>
</dbReference>
<dbReference type="GO" id="GO:0003677">
    <property type="term" value="F:DNA binding"/>
    <property type="evidence" value="ECO:0007669"/>
    <property type="project" value="UniProtKB-KW"/>
</dbReference>
<protein>
    <submittedName>
        <fullName evidence="7">Sigma-70 family RNA polymerase sigma factor</fullName>
    </submittedName>
</protein>
<dbReference type="EMBL" id="WKQM01000015">
    <property type="protein sequence ID" value="MSC51998.1"/>
    <property type="molecule type" value="Genomic_DNA"/>
</dbReference>
<dbReference type="SUPFAM" id="SSF88946">
    <property type="entry name" value="Sigma2 domain of RNA polymerase sigma factors"/>
    <property type="match status" value="1"/>
</dbReference>
<dbReference type="GO" id="GO:0006352">
    <property type="term" value="P:DNA-templated transcription initiation"/>
    <property type="evidence" value="ECO:0007669"/>
    <property type="project" value="InterPro"/>
</dbReference>
<sequence>MAGVMPMDIETIYRLYFRDVCLFLQGLTRSEALAEELTQETFFRALDGLKDYDGKQDVRAWLFTVARNAYYDHCRRAKHAAPLEDAETKAADSPDIAQLLVDKDAAFTVHQCLHALEEPYKEVFSLRVFGELPFDRIGAIFGHNAAWARVTYYRAKTRIQTMLEQRK</sequence>
<keyword evidence="3" id="KW-0731">Sigma factor</keyword>
<dbReference type="SUPFAM" id="SSF88659">
    <property type="entry name" value="Sigma3 and sigma4 domains of RNA polymerase sigma factors"/>
    <property type="match status" value="1"/>
</dbReference>
<name>A0A844DJZ2_9FIRM</name>
<evidence type="ECO:0000313" key="7">
    <source>
        <dbReference type="EMBL" id="MSC51998.1"/>
    </source>
</evidence>
<feature type="domain" description="RNA polymerase sigma-70 region 2" evidence="6">
    <location>
        <begin position="13"/>
        <end position="78"/>
    </location>
</feature>
<dbReference type="GO" id="GO:0016987">
    <property type="term" value="F:sigma factor activity"/>
    <property type="evidence" value="ECO:0007669"/>
    <property type="project" value="UniProtKB-KW"/>
</dbReference>